<dbReference type="Proteomes" id="UP000307440">
    <property type="component" value="Unassembled WGS sequence"/>
</dbReference>
<gene>
    <name evidence="1" type="ORF">FA15DRAFT_666027</name>
</gene>
<reference evidence="1 2" key="1">
    <citation type="journal article" date="2019" name="Nat. Ecol. Evol.">
        <title>Megaphylogeny resolves global patterns of mushroom evolution.</title>
        <authorList>
            <person name="Varga T."/>
            <person name="Krizsan K."/>
            <person name="Foldi C."/>
            <person name="Dima B."/>
            <person name="Sanchez-Garcia M."/>
            <person name="Sanchez-Ramirez S."/>
            <person name="Szollosi G.J."/>
            <person name="Szarkandi J.G."/>
            <person name="Papp V."/>
            <person name="Albert L."/>
            <person name="Andreopoulos W."/>
            <person name="Angelini C."/>
            <person name="Antonin V."/>
            <person name="Barry K.W."/>
            <person name="Bougher N.L."/>
            <person name="Buchanan P."/>
            <person name="Buyck B."/>
            <person name="Bense V."/>
            <person name="Catcheside P."/>
            <person name="Chovatia M."/>
            <person name="Cooper J."/>
            <person name="Damon W."/>
            <person name="Desjardin D."/>
            <person name="Finy P."/>
            <person name="Geml J."/>
            <person name="Haridas S."/>
            <person name="Hughes K."/>
            <person name="Justo A."/>
            <person name="Karasinski D."/>
            <person name="Kautmanova I."/>
            <person name="Kiss B."/>
            <person name="Kocsube S."/>
            <person name="Kotiranta H."/>
            <person name="LaButti K.M."/>
            <person name="Lechner B.E."/>
            <person name="Liimatainen K."/>
            <person name="Lipzen A."/>
            <person name="Lukacs Z."/>
            <person name="Mihaltcheva S."/>
            <person name="Morgado L.N."/>
            <person name="Niskanen T."/>
            <person name="Noordeloos M.E."/>
            <person name="Ohm R.A."/>
            <person name="Ortiz-Santana B."/>
            <person name="Ovrebo C."/>
            <person name="Racz N."/>
            <person name="Riley R."/>
            <person name="Savchenko A."/>
            <person name="Shiryaev A."/>
            <person name="Soop K."/>
            <person name="Spirin V."/>
            <person name="Szebenyi C."/>
            <person name="Tomsovsky M."/>
            <person name="Tulloss R.E."/>
            <person name="Uehling J."/>
            <person name="Grigoriev I.V."/>
            <person name="Vagvolgyi C."/>
            <person name="Papp T."/>
            <person name="Martin F.M."/>
            <person name="Miettinen O."/>
            <person name="Hibbett D.S."/>
            <person name="Nagy L.G."/>
        </authorList>
    </citation>
    <scope>NUCLEOTIDE SEQUENCE [LARGE SCALE GENOMIC DNA]</scope>
    <source>
        <strain evidence="1 2">CBS 121175</strain>
    </source>
</reference>
<keyword evidence="2" id="KW-1185">Reference proteome</keyword>
<proteinExistence type="predicted"/>
<name>A0A5C3L4Y1_COPMA</name>
<organism evidence="1 2">
    <name type="scientific">Coprinopsis marcescibilis</name>
    <name type="common">Agaric fungus</name>
    <name type="synonym">Psathyrella marcescibilis</name>
    <dbReference type="NCBI Taxonomy" id="230819"/>
    <lineage>
        <taxon>Eukaryota</taxon>
        <taxon>Fungi</taxon>
        <taxon>Dikarya</taxon>
        <taxon>Basidiomycota</taxon>
        <taxon>Agaricomycotina</taxon>
        <taxon>Agaricomycetes</taxon>
        <taxon>Agaricomycetidae</taxon>
        <taxon>Agaricales</taxon>
        <taxon>Agaricineae</taxon>
        <taxon>Psathyrellaceae</taxon>
        <taxon>Coprinopsis</taxon>
    </lineage>
</organism>
<dbReference type="OrthoDB" id="10563197at2759"/>
<protein>
    <submittedName>
        <fullName evidence="1">Uncharacterized protein</fullName>
    </submittedName>
</protein>
<evidence type="ECO:0000313" key="2">
    <source>
        <dbReference type="Proteomes" id="UP000307440"/>
    </source>
</evidence>
<accession>A0A5C3L4Y1</accession>
<dbReference type="EMBL" id="ML210161">
    <property type="protein sequence ID" value="TFK27800.1"/>
    <property type="molecule type" value="Genomic_DNA"/>
</dbReference>
<sequence>MDSFSSILSIFSAPQVEEVDVSVPAEQETGGSRGSTSYCTIASPPARRRLSFNLLTYARNGLASVTPAFSSSTTTRVHPSHPAHSIITAFASSSNNQHLHFALT</sequence>
<dbReference type="AlphaFoldDB" id="A0A5C3L4Y1"/>
<evidence type="ECO:0000313" key="1">
    <source>
        <dbReference type="EMBL" id="TFK27800.1"/>
    </source>
</evidence>